<reference evidence="3" key="3">
    <citation type="submission" date="2025-09" db="UniProtKB">
        <authorList>
            <consortium name="Ensembl"/>
        </authorList>
    </citation>
    <scope>IDENTIFICATION</scope>
</reference>
<dbReference type="Gene3D" id="1.10.100.10">
    <property type="entry name" value="Insulin-like"/>
    <property type="match status" value="1"/>
</dbReference>
<proteinExistence type="predicted"/>
<organism evidence="3 4">
    <name type="scientific">Nothobranchius furzeri</name>
    <name type="common">Turquoise killifish</name>
    <dbReference type="NCBI Taxonomy" id="105023"/>
    <lineage>
        <taxon>Eukaryota</taxon>
        <taxon>Metazoa</taxon>
        <taxon>Chordata</taxon>
        <taxon>Craniata</taxon>
        <taxon>Vertebrata</taxon>
        <taxon>Euteleostomi</taxon>
        <taxon>Actinopterygii</taxon>
        <taxon>Neopterygii</taxon>
        <taxon>Teleostei</taxon>
        <taxon>Neoteleostei</taxon>
        <taxon>Acanthomorphata</taxon>
        <taxon>Ovalentaria</taxon>
        <taxon>Atherinomorphae</taxon>
        <taxon>Cyprinodontiformes</taxon>
        <taxon>Nothobranchiidae</taxon>
        <taxon>Nothobranchius</taxon>
    </lineage>
</organism>
<dbReference type="InterPro" id="IPR036438">
    <property type="entry name" value="Insulin-like_sf"/>
</dbReference>
<feature type="compositionally biased region" description="Polar residues" evidence="1">
    <location>
        <begin position="128"/>
        <end position="146"/>
    </location>
</feature>
<keyword evidence="2" id="KW-0472">Membrane</keyword>
<feature type="transmembrane region" description="Helical" evidence="2">
    <location>
        <begin position="13"/>
        <end position="33"/>
    </location>
</feature>
<accession>A0A8C6NQP9</accession>
<dbReference type="Ensembl" id="ENSNFUT00015019322.1">
    <property type="protein sequence ID" value="ENSNFUP00015018491.1"/>
    <property type="gene ID" value="ENSNFUG00015008790.1"/>
</dbReference>
<dbReference type="Proteomes" id="UP000694548">
    <property type="component" value="Chromosome sgr15"/>
</dbReference>
<evidence type="ECO:0000313" key="3">
    <source>
        <dbReference type="Ensembl" id="ENSNFUP00015018491.1"/>
    </source>
</evidence>
<name>A0A8C6NQP9_NOTFU</name>
<dbReference type="AlphaFoldDB" id="A0A8C6NQP9"/>
<keyword evidence="2" id="KW-0812">Transmembrane</keyword>
<feature type="region of interest" description="Disordered" evidence="1">
    <location>
        <begin position="119"/>
        <end position="152"/>
    </location>
</feature>
<sequence length="152" mass="17015">SSSPFTFHFQMDLVSLVLCVGICMFYSSMWLLLSDATRVCWGSKLLSNFIFVCRDRRIYSGKGSWSRYGPHSRKKGIVDQCCKSSGCKLRRTKNLKRELQKANTTISSMEKQNLVVTQEDDPPLGHCQPSSSCSEDPNTTKNSTVGVSAPDF</sequence>
<protein>
    <submittedName>
        <fullName evidence="3">Uncharacterized protein</fullName>
    </submittedName>
</protein>
<keyword evidence="4" id="KW-1185">Reference proteome</keyword>
<dbReference type="GeneTree" id="ENSGT00990000203742"/>
<reference evidence="3" key="1">
    <citation type="submission" date="2014-08" db="EMBL/GenBank/DDBJ databases">
        <authorList>
            <person name="Senf B."/>
            <person name="Petzold A."/>
            <person name="Downie B.R."/>
            <person name="Koch P."/>
            <person name="Platzer M."/>
        </authorList>
    </citation>
    <scope>NUCLEOTIDE SEQUENCE [LARGE SCALE GENOMIC DNA]</scope>
    <source>
        <strain evidence="3">GRZ</strain>
    </source>
</reference>
<evidence type="ECO:0000313" key="4">
    <source>
        <dbReference type="Proteomes" id="UP000694548"/>
    </source>
</evidence>
<dbReference type="SUPFAM" id="SSF56994">
    <property type="entry name" value="Insulin-like"/>
    <property type="match status" value="1"/>
</dbReference>
<keyword evidence="2" id="KW-1133">Transmembrane helix</keyword>
<evidence type="ECO:0000256" key="1">
    <source>
        <dbReference type="SAM" id="MobiDB-lite"/>
    </source>
</evidence>
<reference evidence="3" key="2">
    <citation type="submission" date="2025-08" db="UniProtKB">
        <authorList>
            <consortium name="Ensembl"/>
        </authorList>
    </citation>
    <scope>IDENTIFICATION</scope>
</reference>
<evidence type="ECO:0000256" key="2">
    <source>
        <dbReference type="SAM" id="Phobius"/>
    </source>
</evidence>